<dbReference type="InterPro" id="IPR000031">
    <property type="entry name" value="PurE_dom"/>
</dbReference>
<dbReference type="SUPFAM" id="SSF52255">
    <property type="entry name" value="N5-CAIR mutase (phosphoribosylaminoimidazole carboxylase, PurE)"/>
    <property type="match status" value="1"/>
</dbReference>
<dbReference type="PANTHER" id="PTHR43064:SF1">
    <property type="entry name" value="SLL1489 PROTEIN"/>
    <property type="match status" value="1"/>
</dbReference>
<proteinExistence type="predicted"/>
<feature type="domain" description="PurE" evidence="1">
    <location>
        <begin position="117"/>
        <end position="249"/>
    </location>
</feature>
<reference evidence="2 3" key="1">
    <citation type="submission" date="2019-08" db="EMBL/GenBank/DDBJ databases">
        <title>Genomic characterization of a novel candidate phylum (ARYD3) from a high temperature, high salinity tertiary oil reservoir in north central Oklahoma, USA.</title>
        <authorList>
            <person name="Youssef N.H."/>
            <person name="Yadav A."/>
            <person name="Elshahed M.S."/>
        </authorList>
    </citation>
    <scope>NUCLEOTIDE SEQUENCE [LARGE SCALE GENOMIC DNA]</scope>
    <source>
        <strain evidence="2">ARYD1</strain>
    </source>
</reference>
<dbReference type="SMART" id="SM01001">
    <property type="entry name" value="AIRC"/>
    <property type="match status" value="1"/>
</dbReference>
<name>A0A5D0MM88_FLESI</name>
<dbReference type="RefSeq" id="WP_303701927.1">
    <property type="nucleotide sequence ID" value="NZ_VSIV01000320.1"/>
</dbReference>
<dbReference type="EMBL" id="VSIV01000320">
    <property type="protein sequence ID" value="TYB32560.1"/>
    <property type="molecule type" value="Genomic_DNA"/>
</dbReference>
<dbReference type="GO" id="GO:0016787">
    <property type="term" value="F:hydrolase activity"/>
    <property type="evidence" value="ECO:0007669"/>
    <property type="project" value="InterPro"/>
</dbReference>
<gene>
    <name evidence="2" type="primary">larB</name>
    <name evidence="2" type="ORF">FXF49_10900</name>
</gene>
<dbReference type="GO" id="GO:0006189">
    <property type="term" value="P:'de novo' IMP biosynthetic process"/>
    <property type="evidence" value="ECO:0007669"/>
    <property type="project" value="InterPro"/>
</dbReference>
<accession>A0A5D0MM88</accession>
<dbReference type="Gene3D" id="3.40.50.1970">
    <property type="match status" value="1"/>
</dbReference>
<dbReference type="NCBIfam" id="NF033503">
    <property type="entry name" value="LarB"/>
    <property type="match status" value="1"/>
</dbReference>
<dbReference type="Pfam" id="PF00731">
    <property type="entry name" value="AIRC"/>
    <property type="match status" value="1"/>
</dbReference>
<comment type="caution">
    <text evidence="2">The sequence shown here is derived from an EMBL/GenBank/DDBJ whole genome shotgun (WGS) entry which is preliminary data.</text>
</comment>
<evidence type="ECO:0000313" key="3">
    <source>
        <dbReference type="Proteomes" id="UP000323337"/>
    </source>
</evidence>
<dbReference type="PANTHER" id="PTHR43064">
    <property type="entry name" value="PHOSPHORIBOSYLAMINOIMIDAZOLE CARBOXYLASE-RELATED"/>
    <property type="match status" value="1"/>
</dbReference>
<sequence length="251" mass="27108">MENKIAELFARIEAGELSADEALDFVKRDEMIGEDYFIDKHRKQRLGFDEIIFGMSKTVDQIAKITHKYKQEKLDFICTGLDEKKMDILQKDFPEFEFIPKAGIMKNISSAPPKIKGKAAIITAGTSDAKVAHETGEILNCLGVNCEKFIDIGVAGIHRIFHFKKEIAKSNVLIVIAGMEGALPTVIGGMFAQPVVAVPASVGYGVSSGGYSALLSMLSSCAGGITVVNIDNGFGAAMAAFRILKSGQVEK</sequence>
<evidence type="ECO:0000259" key="1">
    <source>
        <dbReference type="SMART" id="SM01001"/>
    </source>
</evidence>
<protein>
    <submittedName>
        <fullName evidence="2">Nickel pincer cofactor biosynthesis protein LarB</fullName>
    </submittedName>
</protein>
<dbReference type="InterPro" id="IPR039476">
    <property type="entry name" value="P2CMN_synthase_LarB"/>
</dbReference>
<organism evidence="2 3">
    <name type="scientific">Flexistipes sinusarabici</name>
    <dbReference type="NCBI Taxonomy" id="2352"/>
    <lineage>
        <taxon>Bacteria</taxon>
        <taxon>Pseudomonadati</taxon>
        <taxon>Deferribacterota</taxon>
        <taxon>Deferribacteres</taxon>
        <taxon>Deferribacterales</taxon>
        <taxon>Flexistipitaceae</taxon>
        <taxon>Flexistipes</taxon>
    </lineage>
</organism>
<dbReference type="Proteomes" id="UP000323337">
    <property type="component" value="Unassembled WGS sequence"/>
</dbReference>
<dbReference type="AlphaFoldDB" id="A0A5D0MM88"/>
<evidence type="ECO:0000313" key="2">
    <source>
        <dbReference type="EMBL" id="TYB32560.1"/>
    </source>
</evidence>